<dbReference type="InterPro" id="IPR050398">
    <property type="entry name" value="HssS/ArlS-like"/>
</dbReference>
<keyword evidence="10" id="KW-0067">ATP-binding</keyword>
<evidence type="ECO:0000256" key="1">
    <source>
        <dbReference type="ARBA" id="ARBA00000085"/>
    </source>
</evidence>
<dbReference type="Pfam" id="PF00512">
    <property type="entry name" value="HisKA"/>
    <property type="match status" value="1"/>
</dbReference>
<feature type="transmembrane region" description="Helical" evidence="15">
    <location>
        <begin position="12"/>
        <end position="33"/>
    </location>
</feature>
<reference evidence="18 19" key="1">
    <citation type="submission" date="2017-06" db="EMBL/GenBank/DDBJ databases">
        <title>Complete genome sequence of Paenibacillus odorifer CBA7130.</title>
        <authorList>
            <person name="Nam Y.-D."/>
            <person name="Kang J."/>
            <person name="Chung W.-H."/>
        </authorList>
    </citation>
    <scope>NUCLEOTIDE SEQUENCE [LARGE SCALE GENOMIC DNA]</scope>
    <source>
        <strain evidence="18 19">CBA7130</strain>
    </source>
</reference>
<dbReference type="SUPFAM" id="SSF158472">
    <property type="entry name" value="HAMP domain-like"/>
    <property type="match status" value="1"/>
</dbReference>
<keyword evidence="5" id="KW-0597">Phosphoprotein</keyword>
<keyword evidence="14" id="KW-0175">Coiled coil</keyword>
<evidence type="ECO:0000256" key="15">
    <source>
        <dbReference type="SAM" id="Phobius"/>
    </source>
</evidence>
<organism evidence="18 19">
    <name type="scientific">Paenibacillus odorifer</name>
    <dbReference type="NCBI Taxonomy" id="189426"/>
    <lineage>
        <taxon>Bacteria</taxon>
        <taxon>Bacillati</taxon>
        <taxon>Bacillota</taxon>
        <taxon>Bacilli</taxon>
        <taxon>Bacillales</taxon>
        <taxon>Paenibacillaceae</taxon>
        <taxon>Paenibacillus</taxon>
    </lineage>
</organism>
<evidence type="ECO:0000256" key="10">
    <source>
        <dbReference type="ARBA" id="ARBA00022840"/>
    </source>
</evidence>
<evidence type="ECO:0000256" key="6">
    <source>
        <dbReference type="ARBA" id="ARBA00022679"/>
    </source>
</evidence>
<keyword evidence="9 18" id="KW-0418">Kinase</keyword>
<dbReference type="GO" id="GO:0005886">
    <property type="term" value="C:plasma membrane"/>
    <property type="evidence" value="ECO:0007669"/>
    <property type="project" value="UniProtKB-SubCell"/>
</dbReference>
<dbReference type="InterPro" id="IPR036890">
    <property type="entry name" value="HATPase_C_sf"/>
</dbReference>
<evidence type="ECO:0000256" key="7">
    <source>
        <dbReference type="ARBA" id="ARBA00022692"/>
    </source>
</evidence>
<dbReference type="Pfam" id="PF02518">
    <property type="entry name" value="HATPase_c"/>
    <property type="match status" value="1"/>
</dbReference>
<dbReference type="SUPFAM" id="SSF55874">
    <property type="entry name" value="ATPase domain of HSP90 chaperone/DNA topoisomerase II/histidine kinase"/>
    <property type="match status" value="1"/>
</dbReference>
<dbReference type="InterPro" id="IPR003661">
    <property type="entry name" value="HisK_dim/P_dom"/>
</dbReference>
<evidence type="ECO:0000259" key="16">
    <source>
        <dbReference type="PROSITE" id="PS50109"/>
    </source>
</evidence>
<dbReference type="Proteomes" id="UP000249163">
    <property type="component" value="Chromosome"/>
</dbReference>
<keyword evidence="4" id="KW-1003">Cell membrane</keyword>
<keyword evidence="12" id="KW-0902">Two-component regulatory system</keyword>
<evidence type="ECO:0000256" key="5">
    <source>
        <dbReference type="ARBA" id="ARBA00022553"/>
    </source>
</evidence>
<dbReference type="Gene3D" id="1.10.287.130">
    <property type="match status" value="1"/>
</dbReference>
<dbReference type="RefSeq" id="WP_081394406.1">
    <property type="nucleotide sequence ID" value="NZ_CP021965.1"/>
</dbReference>
<evidence type="ECO:0000256" key="8">
    <source>
        <dbReference type="ARBA" id="ARBA00022741"/>
    </source>
</evidence>
<keyword evidence="7 15" id="KW-0812">Transmembrane</keyword>
<dbReference type="EC" id="2.7.13.3" evidence="3"/>
<name>A0AAD0KHZ9_9BACL</name>
<evidence type="ECO:0000259" key="17">
    <source>
        <dbReference type="PROSITE" id="PS50885"/>
    </source>
</evidence>
<dbReference type="InterPro" id="IPR003660">
    <property type="entry name" value="HAMP_dom"/>
</dbReference>
<feature type="domain" description="HAMP" evidence="17">
    <location>
        <begin position="187"/>
        <end position="238"/>
    </location>
</feature>
<protein>
    <recommendedName>
        <fullName evidence="3">histidine kinase</fullName>
        <ecNumber evidence="3">2.7.13.3</ecNumber>
    </recommendedName>
</protein>
<dbReference type="AlphaFoldDB" id="A0AAD0KHZ9"/>
<evidence type="ECO:0000313" key="19">
    <source>
        <dbReference type="Proteomes" id="UP000249163"/>
    </source>
</evidence>
<comment type="subcellular location">
    <subcellularLocation>
        <location evidence="2">Cell membrane</location>
        <topology evidence="2">Multi-pass membrane protein</topology>
    </subcellularLocation>
</comment>
<keyword evidence="13 15" id="KW-0472">Membrane</keyword>
<gene>
    <name evidence="18" type="ORF">CD191_03985</name>
</gene>
<dbReference type="Gene3D" id="6.10.340.10">
    <property type="match status" value="1"/>
</dbReference>
<evidence type="ECO:0000256" key="12">
    <source>
        <dbReference type="ARBA" id="ARBA00023012"/>
    </source>
</evidence>
<sequence>MIKIHKISTKLLIMVSIILLIVFGTSYFLHNYFSADYYLYKMKTKINSIYDEVKDLRLDQLMENESRIENNNNVTIVRVENSGSTAEINENIQFALFKDKVALNKFWITDEVLQKVKQGNAVNLLFNQGKLKSSLLTKIYEQDSSLILIGTVVVHNTDALTLVNQFSFYSILLGIIISLLLVAYFSKKIITPLEQLQDVAKDISNLDFKQVTIQTGDEIEELSKSINQMSQRLKSTHAKLEEKNQSLNTLISSISHEVKTPLSLIQAYTIGIQDGLDDGTYTDIILEQVKYTSDMVDYLIKLSKIQKSEVHKEPFDLKELLLKVISQYNITLKNKNITLMTDFHSLESSVVEEDISQIEIVFNNLISNAIKYGEENFFEIKLRSDTTRTLKFTISNKTTRLKTEHLAYIWDPFYVIEESRNKEISGTGLGLSIVAEILGKNDLKYESRLEDSYISFSIWFEVKEGTLEL</sequence>
<accession>A0AAD0KHZ9</accession>
<dbReference type="InterPro" id="IPR003594">
    <property type="entry name" value="HATPase_dom"/>
</dbReference>
<proteinExistence type="predicted"/>
<dbReference type="InterPro" id="IPR036097">
    <property type="entry name" value="HisK_dim/P_sf"/>
</dbReference>
<keyword evidence="8" id="KW-0547">Nucleotide-binding</keyword>
<evidence type="ECO:0000313" key="18">
    <source>
        <dbReference type="EMBL" id="AWV31853.1"/>
    </source>
</evidence>
<feature type="coiled-coil region" evidence="14">
    <location>
        <begin position="219"/>
        <end position="250"/>
    </location>
</feature>
<evidence type="ECO:0000256" key="4">
    <source>
        <dbReference type="ARBA" id="ARBA00022475"/>
    </source>
</evidence>
<dbReference type="EMBL" id="CP021965">
    <property type="protein sequence ID" value="AWV31853.1"/>
    <property type="molecule type" value="Genomic_DNA"/>
</dbReference>
<dbReference type="Pfam" id="PF00672">
    <property type="entry name" value="HAMP"/>
    <property type="match status" value="1"/>
</dbReference>
<dbReference type="CDD" id="cd06225">
    <property type="entry name" value="HAMP"/>
    <property type="match status" value="1"/>
</dbReference>
<dbReference type="PANTHER" id="PTHR45528:SF1">
    <property type="entry name" value="SENSOR HISTIDINE KINASE CPXA"/>
    <property type="match status" value="1"/>
</dbReference>
<dbReference type="SMART" id="SM00387">
    <property type="entry name" value="HATPase_c"/>
    <property type="match status" value="1"/>
</dbReference>
<comment type="catalytic activity">
    <reaction evidence="1">
        <text>ATP + protein L-histidine = ADP + protein N-phospho-L-histidine.</text>
        <dbReference type="EC" id="2.7.13.3"/>
    </reaction>
</comment>
<evidence type="ECO:0000256" key="9">
    <source>
        <dbReference type="ARBA" id="ARBA00022777"/>
    </source>
</evidence>
<dbReference type="InterPro" id="IPR005467">
    <property type="entry name" value="His_kinase_dom"/>
</dbReference>
<evidence type="ECO:0000256" key="3">
    <source>
        <dbReference type="ARBA" id="ARBA00012438"/>
    </source>
</evidence>
<dbReference type="SUPFAM" id="SSF47384">
    <property type="entry name" value="Homodimeric domain of signal transducing histidine kinase"/>
    <property type="match status" value="1"/>
</dbReference>
<keyword evidence="6" id="KW-0808">Transferase</keyword>
<feature type="transmembrane region" description="Helical" evidence="15">
    <location>
        <begin position="166"/>
        <end position="185"/>
    </location>
</feature>
<dbReference type="Gene3D" id="3.30.565.10">
    <property type="entry name" value="Histidine kinase-like ATPase, C-terminal domain"/>
    <property type="match status" value="1"/>
</dbReference>
<dbReference type="SMART" id="SM00388">
    <property type="entry name" value="HisKA"/>
    <property type="match status" value="1"/>
</dbReference>
<feature type="domain" description="Histidine kinase" evidence="16">
    <location>
        <begin position="253"/>
        <end position="469"/>
    </location>
</feature>
<dbReference type="GO" id="GO:0005524">
    <property type="term" value="F:ATP binding"/>
    <property type="evidence" value="ECO:0007669"/>
    <property type="project" value="UniProtKB-KW"/>
</dbReference>
<dbReference type="PROSITE" id="PS50885">
    <property type="entry name" value="HAMP"/>
    <property type="match status" value="1"/>
</dbReference>
<dbReference type="PANTHER" id="PTHR45528">
    <property type="entry name" value="SENSOR HISTIDINE KINASE CPXA"/>
    <property type="match status" value="1"/>
</dbReference>
<dbReference type="CDD" id="cd00082">
    <property type="entry name" value="HisKA"/>
    <property type="match status" value="1"/>
</dbReference>
<dbReference type="CDD" id="cd00075">
    <property type="entry name" value="HATPase"/>
    <property type="match status" value="1"/>
</dbReference>
<dbReference type="PROSITE" id="PS50109">
    <property type="entry name" value="HIS_KIN"/>
    <property type="match status" value="1"/>
</dbReference>
<keyword evidence="11 15" id="KW-1133">Transmembrane helix</keyword>
<dbReference type="SMART" id="SM00304">
    <property type="entry name" value="HAMP"/>
    <property type="match status" value="1"/>
</dbReference>
<dbReference type="GO" id="GO:0000155">
    <property type="term" value="F:phosphorelay sensor kinase activity"/>
    <property type="evidence" value="ECO:0007669"/>
    <property type="project" value="InterPro"/>
</dbReference>
<evidence type="ECO:0000256" key="2">
    <source>
        <dbReference type="ARBA" id="ARBA00004651"/>
    </source>
</evidence>
<evidence type="ECO:0000256" key="13">
    <source>
        <dbReference type="ARBA" id="ARBA00023136"/>
    </source>
</evidence>
<evidence type="ECO:0000256" key="11">
    <source>
        <dbReference type="ARBA" id="ARBA00022989"/>
    </source>
</evidence>
<evidence type="ECO:0000256" key="14">
    <source>
        <dbReference type="SAM" id="Coils"/>
    </source>
</evidence>